<dbReference type="InterPro" id="IPR018044">
    <property type="entry name" value="Peptidase_S11"/>
</dbReference>
<evidence type="ECO:0000256" key="4">
    <source>
        <dbReference type="ARBA" id="ARBA00022960"/>
    </source>
</evidence>
<keyword evidence="3 12" id="KW-0378">Hydrolase</keyword>
<dbReference type="Gene3D" id="3.30.70.1070">
    <property type="entry name" value="Sporulation related repeat"/>
    <property type="match status" value="1"/>
</dbReference>
<evidence type="ECO:0000256" key="10">
    <source>
        <dbReference type="SAM" id="MobiDB-lite"/>
    </source>
</evidence>
<feature type="region of interest" description="Disordered" evidence="10">
    <location>
        <begin position="308"/>
        <end position="383"/>
    </location>
</feature>
<dbReference type="GO" id="GO:0009252">
    <property type="term" value="P:peptidoglycan biosynthetic process"/>
    <property type="evidence" value="ECO:0007669"/>
    <property type="project" value="UniProtKB-KW"/>
</dbReference>
<reference evidence="12 13" key="1">
    <citation type="journal article" date="2011" name="Stand. Genomic Sci.">
        <title>Complete genome sequence of Rhodospirillum rubrum type strain (S1).</title>
        <authorList>
            <person name="Munk A.C."/>
            <person name="Copeland A."/>
            <person name="Lucas S."/>
            <person name="Lapidus A."/>
            <person name="Del Rio T.G."/>
            <person name="Barry K."/>
            <person name="Detter J.C."/>
            <person name="Hammon N."/>
            <person name="Israni S."/>
            <person name="Pitluck S."/>
            <person name="Brettin T."/>
            <person name="Bruce D."/>
            <person name="Han C."/>
            <person name="Tapia R."/>
            <person name="Gilna P."/>
            <person name="Schmutz J."/>
            <person name="Larimer F."/>
            <person name="Land M."/>
            <person name="Kyrpides N.C."/>
            <person name="Mavromatis K."/>
            <person name="Richardson P."/>
            <person name="Rohde M."/>
            <person name="Goker M."/>
            <person name="Klenk H.P."/>
            <person name="Zhang Y."/>
            <person name="Roberts G.P."/>
            <person name="Reslewic S."/>
            <person name="Schwartz D.C."/>
        </authorList>
    </citation>
    <scope>NUCLEOTIDE SEQUENCE [LARGE SCALE GENOMIC DNA]</scope>
    <source>
        <strain evidence="13">ATCC 11170 / ATH 1.1.1 / DSM 467 / LMG 4362 / NCIMB 8255 / S1</strain>
    </source>
</reference>
<feature type="compositionally biased region" description="Polar residues" evidence="10">
    <location>
        <begin position="334"/>
        <end position="347"/>
    </location>
</feature>
<dbReference type="GO" id="GO:0008360">
    <property type="term" value="P:regulation of cell shape"/>
    <property type="evidence" value="ECO:0007669"/>
    <property type="project" value="UniProtKB-KW"/>
</dbReference>
<dbReference type="SUPFAM" id="SSF56601">
    <property type="entry name" value="beta-lactamase/transpeptidase-like"/>
    <property type="match status" value="1"/>
</dbReference>
<dbReference type="PhylomeDB" id="Q2RSI2"/>
<dbReference type="EMBL" id="CP000230">
    <property type="protein sequence ID" value="ABC22913.1"/>
    <property type="molecule type" value="Genomic_DNA"/>
</dbReference>
<feature type="domain" description="SPOR" evidence="11">
    <location>
        <begin position="381"/>
        <end position="468"/>
    </location>
</feature>
<dbReference type="eggNOG" id="COG1686">
    <property type="taxonomic scope" value="Bacteria"/>
</dbReference>
<dbReference type="InterPro" id="IPR007730">
    <property type="entry name" value="SPOR-like_dom"/>
</dbReference>
<feature type="active site" evidence="7">
    <location>
        <position position="134"/>
    </location>
</feature>
<evidence type="ECO:0000256" key="8">
    <source>
        <dbReference type="PIRSR" id="PIRSR618044-2"/>
    </source>
</evidence>
<evidence type="ECO:0000256" key="3">
    <source>
        <dbReference type="ARBA" id="ARBA00022801"/>
    </source>
</evidence>
<dbReference type="PROSITE" id="PS51724">
    <property type="entry name" value="SPOR"/>
    <property type="match status" value="1"/>
</dbReference>
<gene>
    <name evidence="12" type="ordered locus">Rru_A2113</name>
</gene>
<organism evidence="12 13">
    <name type="scientific">Rhodospirillum rubrum (strain ATCC 11170 / ATH 1.1.1 / DSM 467 / LMG 4362 / NCIMB 8255 / S1)</name>
    <dbReference type="NCBI Taxonomy" id="269796"/>
    <lineage>
        <taxon>Bacteria</taxon>
        <taxon>Pseudomonadati</taxon>
        <taxon>Pseudomonadota</taxon>
        <taxon>Alphaproteobacteria</taxon>
        <taxon>Rhodospirillales</taxon>
        <taxon>Rhodospirillaceae</taxon>
        <taxon>Rhodospirillum</taxon>
    </lineage>
</organism>
<protein>
    <submittedName>
        <fullName evidence="12">Serine-type D-Ala-D-Ala carboxypeptidase</fullName>
        <ecNumber evidence="12">3.4.16.4</ecNumber>
    </submittedName>
</protein>
<dbReference type="InterPro" id="IPR036680">
    <property type="entry name" value="SPOR-like_sf"/>
</dbReference>
<evidence type="ECO:0000256" key="1">
    <source>
        <dbReference type="ARBA" id="ARBA00007164"/>
    </source>
</evidence>
<feature type="binding site" evidence="8">
    <location>
        <position position="236"/>
    </location>
    <ligand>
        <name>substrate</name>
    </ligand>
</feature>
<dbReference type="HOGENOM" id="CLU_027070_1_1_5"/>
<dbReference type="Pfam" id="PF05036">
    <property type="entry name" value="SPOR"/>
    <property type="match status" value="1"/>
</dbReference>
<dbReference type="GO" id="GO:0042834">
    <property type="term" value="F:peptidoglycan binding"/>
    <property type="evidence" value="ECO:0007669"/>
    <property type="project" value="InterPro"/>
</dbReference>
<evidence type="ECO:0000256" key="7">
    <source>
        <dbReference type="PIRSR" id="PIRSR618044-1"/>
    </source>
</evidence>
<evidence type="ECO:0000313" key="13">
    <source>
        <dbReference type="Proteomes" id="UP000001929"/>
    </source>
</evidence>
<dbReference type="EnsemblBacteria" id="ABC22913">
    <property type="protein sequence ID" value="ABC22913"/>
    <property type="gene ID" value="Rru_A2113"/>
</dbReference>
<dbReference type="STRING" id="269796.Rru_A2113"/>
<dbReference type="PANTHER" id="PTHR21581:SF6">
    <property type="entry name" value="TRAFFICKING PROTEIN PARTICLE COMPLEX SUBUNIT 12"/>
    <property type="match status" value="1"/>
</dbReference>
<dbReference type="InterPro" id="IPR012338">
    <property type="entry name" value="Beta-lactam/transpept-like"/>
</dbReference>
<evidence type="ECO:0000256" key="6">
    <source>
        <dbReference type="ARBA" id="ARBA00023316"/>
    </source>
</evidence>
<keyword evidence="13" id="KW-1185">Reference proteome</keyword>
<comment type="similarity">
    <text evidence="1 9">Belongs to the peptidase S11 family.</text>
</comment>
<evidence type="ECO:0000256" key="2">
    <source>
        <dbReference type="ARBA" id="ARBA00022729"/>
    </source>
</evidence>
<dbReference type="GO" id="GO:0071555">
    <property type="term" value="P:cell wall organization"/>
    <property type="evidence" value="ECO:0007669"/>
    <property type="project" value="UniProtKB-KW"/>
</dbReference>
<name>Q2RSI2_RHORT</name>
<dbReference type="EC" id="3.4.16.4" evidence="12"/>
<dbReference type="Pfam" id="PF00768">
    <property type="entry name" value="Peptidase_S11"/>
    <property type="match status" value="1"/>
</dbReference>
<evidence type="ECO:0000256" key="5">
    <source>
        <dbReference type="ARBA" id="ARBA00022984"/>
    </source>
</evidence>
<evidence type="ECO:0000313" key="12">
    <source>
        <dbReference type="EMBL" id="ABC22913.1"/>
    </source>
</evidence>
<dbReference type="KEGG" id="rru:Rru_A2113"/>
<dbReference type="AlphaFoldDB" id="Q2RSI2"/>
<feature type="compositionally biased region" description="Low complexity" evidence="10">
    <location>
        <begin position="351"/>
        <end position="364"/>
    </location>
</feature>
<dbReference type="PATRIC" id="fig|269796.9.peg.2204"/>
<feature type="active site" description="Proton acceptor" evidence="7">
    <location>
        <position position="77"/>
    </location>
</feature>
<keyword evidence="4" id="KW-0133">Cell shape</keyword>
<evidence type="ECO:0000259" key="11">
    <source>
        <dbReference type="PROSITE" id="PS51724"/>
    </source>
</evidence>
<sequence>MNHLPELPSSGRAGSGATEPAAGRLRILAMLAVVFLLLGLPTQAFAGYASIVVDASTGRVLQARNADMRNYPASLTKMMTLYLLFEAIDNGKYTLESRLPVSKWAANQAPSKLGVAAGTGIKVEHAIKALVTKSANDVAVVIAEALGGTEANFSALMTRKAAALGMSQTTFRNASGLPNNGQMTTARDMAVLSMALIRHFPNHYRFFATQSFRFGNRTITTHNHVVREYPGADGLKTGYIQASGFNVASSAVRNGRRLVAVVFGGQTARARDTQMMALLDEGFATLAREGGSVVQAKRKPDAIASIIKAKEPPAADMGSADDAPMPPAYKPGSLTASVSGGRTQQMALATPMRSSPAPSAKSAPGPRPTPIARTTPVPSKGAAKGDWGIQVGAYAKSAAATAAANKAIGLLAAEARRQVSPVVVQRKSGSGTIYRARLTGLSNEAAARTACATLVRNDHSCLVVAPQK</sequence>
<dbReference type="GO" id="GO:0009002">
    <property type="term" value="F:serine-type D-Ala-D-Ala carboxypeptidase activity"/>
    <property type="evidence" value="ECO:0007669"/>
    <property type="project" value="UniProtKB-EC"/>
</dbReference>
<accession>Q2RSI2</accession>
<keyword evidence="6" id="KW-0961">Cell wall biogenesis/degradation</keyword>
<keyword evidence="12" id="KW-0121">Carboxypeptidase</keyword>
<dbReference type="PANTHER" id="PTHR21581">
    <property type="entry name" value="D-ALANYL-D-ALANINE CARBOXYPEPTIDASE"/>
    <property type="match status" value="1"/>
</dbReference>
<dbReference type="SMR" id="Q2RSI2"/>
<keyword evidence="2" id="KW-0732">Signal</keyword>
<dbReference type="Proteomes" id="UP000001929">
    <property type="component" value="Chromosome"/>
</dbReference>
<keyword evidence="5" id="KW-0573">Peptidoglycan synthesis</keyword>
<dbReference type="GO" id="GO:0006508">
    <property type="term" value="P:proteolysis"/>
    <property type="evidence" value="ECO:0007669"/>
    <property type="project" value="InterPro"/>
</dbReference>
<dbReference type="InterPro" id="IPR001967">
    <property type="entry name" value="Peptidase_S11_N"/>
</dbReference>
<evidence type="ECO:0000256" key="9">
    <source>
        <dbReference type="RuleBase" id="RU004016"/>
    </source>
</evidence>
<feature type="active site" description="Acyl-ester intermediate" evidence="7">
    <location>
        <position position="74"/>
    </location>
</feature>
<dbReference type="PRINTS" id="PR00725">
    <property type="entry name" value="DADACBPTASE1"/>
</dbReference>
<keyword evidence="12" id="KW-0645">Protease</keyword>
<proteinExistence type="inferred from homology"/>
<dbReference type="Gene3D" id="3.40.710.10">
    <property type="entry name" value="DD-peptidase/beta-lactamase superfamily"/>
    <property type="match status" value="1"/>
</dbReference>